<dbReference type="PROSITE" id="PS50855">
    <property type="entry name" value="COX1"/>
    <property type="match status" value="1"/>
</dbReference>
<keyword evidence="2 8" id="KW-0679">Respiratory chain</keyword>
<dbReference type="SUPFAM" id="SSF81442">
    <property type="entry name" value="Cytochrome c oxidase subunit I-like"/>
    <property type="match status" value="1"/>
</dbReference>
<dbReference type="OrthoDB" id="9759913at2"/>
<evidence type="ECO:0000256" key="5">
    <source>
        <dbReference type="ARBA" id="ARBA00022989"/>
    </source>
</evidence>
<keyword evidence="4 8" id="KW-0249">Electron transport</keyword>
<sequence length="563" mass="63105">MTIVNYDPRLVKSKNPYPKGPNDWKRFFSFNTDAKVIGIQYIVTALFFLLIGGLLAMLIRGELITPPSDLFDPTVYNGLYTMHGTIMLFLFLFPILSGLTNLLVPPMIGAPDMAFPKLNALAFWLVPVFSIILLLSFFVPGGPASSGWWSYPPISIQNPLGKMINGEMLWIIAISLSGISSIIGAVNFVTTIIRMRAPGMGFFKMPIFIWTVLAAQLLQLLGLPALTGGAIMLFFDLTFGTSFFRIEGGGDPVLFQHFFWFYSHPAVYVMVLPVFGIFSELFPVYSRKPLFGYKFVAVASFGITILSLVVWVHHMFYTGTPMWMRNLFMFTTMLIAVPTGVKVFAWIATLWGGNIRLTTPMLFCLGGLFNFIFGGITGVMLATVPVDIHVGNTYFVVAHFHYIIFNTIAFGIFAAIYHWFPKFTGKMFYEGLGKVHFALTFIGATLNWLPLHWAGLLGMPRRVASYDPEFAIWNVLASIGAFILGVASIPFILNMVSSWVRGKSAPPNPWKAIGLEWLLPSPPPHENFEEDIPTVLNEPYCYGLDKPFVEDEQFYIEKSLKKH</sequence>
<comment type="caution">
    <text evidence="11">The sequence shown here is derived from an EMBL/GenBank/DDBJ whole genome shotgun (WGS) entry which is preliminary data.</text>
</comment>
<dbReference type="Pfam" id="PF00115">
    <property type="entry name" value="COX1"/>
    <property type="match status" value="1"/>
</dbReference>
<evidence type="ECO:0000259" key="10">
    <source>
        <dbReference type="PROSITE" id="PS50855"/>
    </source>
</evidence>
<feature type="transmembrane region" description="Helical" evidence="9">
    <location>
        <begin position="168"/>
        <end position="195"/>
    </location>
</feature>
<feature type="domain" description="Cytochrome oxidase subunit I profile" evidence="10">
    <location>
        <begin position="24"/>
        <end position="536"/>
    </location>
</feature>
<dbReference type="GO" id="GO:0020037">
    <property type="term" value="F:heme binding"/>
    <property type="evidence" value="ECO:0007669"/>
    <property type="project" value="InterPro"/>
</dbReference>
<feature type="transmembrane region" description="Helical" evidence="9">
    <location>
        <begin position="207"/>
        <end position="235"/>
    </location>
</feature>
<evidence type="ECO:0000313" key="11">
    <source>
        <dbReference type="EMBL" id="KGF92313.1"/>
    </source>
</evidence>
<dbReference type="GO" id="GO:0009060">
    <property type="term" value="P:aerobic respiration"/>
    <property type="evidence" value="ECO:0007669"/>
    <property type="project" value="InterPro"/>
</dbReference>
<feature type="transmembrane region" description="Helical" evidence="9">
    <location>
        <begin position="432"/>
        <end position="451"/>
    </location>
</feature>
<gene>
    <name evidence="11" type="ORF">EU93_0577</name>
</gene>
<keyword evidence="6 9" id="KW-0472">Membrane</keyword>
<keyword evidence="8" id="KW-0479">Metal-binding</keyword>
<dbReference type="AlphaFoldDB" id="A0A0A1ZVX7"/>
<dbReference type="PANTHER" id="PTHR10422">
    <property type="entry name" value="CYTOCHROME C OXIDASE SUBUNIT 1"/>
    <property type="match status" value="1"/>
</dbReference>
<dbReference type="PROSITE" id="PS00077">
    <property type="entry name" value="COX1_CUB"/>
    <property type="match status" value="1"/>
</dbReference>
<dbReference type="InterPro" id="IPR036927">
    <property type="entry name" value="Cyt_c_oxase-like_su1_sf"/>
</dbReference>
<proteinExistence type="inferred from homology"/>
<feature type="transmembrane region" description="Helical" evidence="9">
    <location>
        <begin position="290"/>
        <end position="312"/>
    </location>
</feature>
<feature type="transmembrane region" description="Helical" evidence="9">
    <location>
        <begin position="36"/>
        <end position="59"/>
    </location>
</feature>
<dbReference type="Proteomes" id="UP000030491">
    <property type="component" value="Unassembled WGS sequence"/>
</dbReference>
<evidence type="ECO:0000256" key="8">
    <source>
        <dbReference type="RuleBase" id="RU000370"/>
    </source>
</evidence>
<feature type="transmembrane region" description="Helical" evidence="9">
    <location>
        <begin position="471"/>
        <end position="493"/>
    </location>
</feature>
<organism evidence="11 12">
    <name type="scientific">Prochlorococcus marinus str. MIT 9116</name>
    <dbReference type="NCBI Taxonomy" id="167544"/>
    <lineage>
        <taxon>Bacteria</taxon>
        <taxon>Bacillati</taxon>
        <taxon>Cyanobacteriota</taxon>
        <taxon>Cyanophyceae</taxon>
        <taxon>Synechococcales</taxon>
        <taxon>Prochlorococcaceae</taxon>
        <taxon>Prochlorococcus</taxon>
    </lineage>
</organism>
<keyword evidence="5 9" id="KW-1133">Transmembrane helix</keyword>
<dbReference type="GO" id="GO:0022904">
    <property type="term" value="P:respiratory electron transport chain"/>
    <property type="evidence" value="ECO:0007669"/>
    <property type="project" value="TreeGrafter"/>
</dbReference>
<dbReference type="EC" id="1.9.3.1" evidence="11"/>
<dbReference type="InterPro" id="IPR023616">
    <property type="entry name" value="Cyt_c_oxase-like_su1_dom"/>
</dbReference>
<dbReference type="RefSeq" id="WP_032513376.1">
    <property type="nucleotide sequence ID" value="NZ_JNAJ01000008.1"/>
</dbReference>
<accession>A0A0A1ZVX7</accession>
<evidence type="ECO:0000256" key="2">
    <source>
        <dbReference type="ARBA" id="ARBA00022660"/>
    </source>
</evidence>
<comment type="function">
    <text evidence="7">Cytochrome c oxidase is the component of the respiratory chain that catalyzes the reduction of oxygen to water. Subunits 1-3 form the functional core of the enzyme complex. CO I is the catalytic subunit of the enzyme. Electrons originating in cytochrome c are transferred via the copper A center of subunit 2 and heme A of subunit 1 to the bimetallic center formed by heme A3 and copper B.</text>
</comment>
<evidence type="ECO:0000256" key="9">
    <source>
        <dbReference type="SAM" id="Phobius"/>
    </source>
</evidence>
<comment type="subcellular location">
    <subcellularLocation>
        <location evidence="1">Membrane</location>
        <topology evidence="1">Multi-pass membrane protein</topology>
    </subcellularLocation>
</comment>
<evidence type="ECO:0000256" key="3">
    <source>
        <dbReference type="ARBA" id="ARBA00022692"/>
    </source>
</evidence>
<dbReference type="GO" id="GO:0015990">
    <property type="term" value="P:electron transport coupled proton transport"/>
    <property type="evidence" value="ECO:0007669"/>
    <property type="project" value="TreeGrafter"/>
</dbReference>
<dbReference type="Gene3D" id="1.20.210.10">
    <property type="entry name" value="Cytochrome c oxidase-like, subunit I domain"/>
    <property type="match status" value="1"/>
</dbReference>
<evidence type="ECO:0000256" key="1">
    <source>
        <dbReference type="ARBA" id="ARBA00004141"/>
    </source>
</evidence>
<dbReference type="GO" id="GO:0004129">
    <property type="term" value="F:cytochrome-c oxidase activity"/>
    <property type="evidence" value="ECO:0007669"/>
    <property type="project" value="InterPro"/>
</dbReference>
<dbReference type="PRINTS" id="PR01165">
    <property type="entry name" value="CYCOXIDASEI"/>
</dbReference>
<comment type="similarity">
    <text evidence="8">Belongs to the heme-copper respiratory oxidase family.</text>
</comment>
<evidence type="ECO:0000256" key="6">
    <source>
        <dbReference type="ARBA" id="ARBA00023136"/>
    </source>
</evidence>
<name>A0A0A1ZVX7_PROMR</name>
<feature type="transmembrane region" description="Helical" evidence="9">
    <location>
        <begin position="327"/>
        <end position="350"/>
    </location>
</feature>
<dbReference type="GO" id="GO:0016491">
    <property type="term" value="F:oxidoreductase activity"/>
    <property type="evidence" value="ECO:0007669"/>
    <property type="project" value="UniProtKB-KW"/>
</dbReference>
<keyword evidence="11" id="KW-0560">Oxidoreductase</keyword>
<dbReference type="GO" id="GO:0016020">
    <property type="term" value="C:membrane"/>
    <property type="evidence" value="ECO:0007669"/>
    <property type="project" value="UniProtKB-SubCell"/>
</dbReference>
<feature type="transmembrane region" description="Helical" evidence="9">
    <location>
        <begin position="120"/>
        <end position="139"/>
    </location>
</feature>
<reference evidence="12" key="1">
    <citation type="journal article" date="2014" name="Sci. Data">
        <title>Genomes of diverse isolates of the marine cyanobacterium Prochlorococcus.</title>
        <authorList>
            <person name="Biller S."/>
            <person name="Berube P."/>
            <person name="Thompson J."/>
            <person name="Kelly L."/>
            <person name="Roggensack S."/>
            <person name="Awad L."/>
            <person name="Roache-Johnson K."/>
            <person name="Ding H."/>
            <person name="Giovannoni S.J."/>
            <person name="Moore L.R."/>
            <person name="Chisholm S.W."/>
        </authorList>
    </citation>
    <scope>NUCLEOTIDE SEQUENCE [LARGE SCALE GENOMIC DNA]</scope>
</reference>
<feature type="transmembrane region" description="Helical" evidence="9">
    <location>
        <begin position="79"/>
        <end position="99"/>
    </location>
</feature>
<keyword evidence="8" id="KW-0408">Iron</keyword>
<evidence type="ECO:0000256" key="7">
    <source>
        <dbReference type="ARBA" id="ARBA00025218"/>
    </source>
</evidence>
<dbReference type="InterPro" id="IPR000883">
    <property type="entry name" value="Cyt_C_Oxase_1"/>
</dbReference>
<dbReference type="InterPro" id="IPR023615">
    <property type="entry name" value="Cyt_c_Oxase_su1_BS"/>
</dbReference>
<feature type="transmembrane region" description="Helical" evidence="9">
    <location>
        <begin position="394"/>
        <end position="420"/>
    </location>
</feature>
<evidence type="ECO:0000256" key="4">
    <source>
        <dbReference type="ARBA" id="ARBA00022982"/>
    </source>
</evidence>
<dbReference type="PANTHER" id="PTHR10422:SF18">
    <property type="entry name" value="CYTOCHROME C OXIDASE SUBUNIT 1"/>
    <property type="match status" value="1"/>
</dbReference>
<evidence type="ECO:0000313" key="12">
    <source>
        <dbReference type="Proteomes" id="UP000030491"/>
    </source>
</evidence>
<protein>
    <submittedName>
        <fullName evidence="11">Cytochrome c oxidase polypeptide I</fullName>
        <ecNumber evidence="11">1.9.3.1</ecNumber>
    </submittedName>
</protein>
<keyword evidence="3 8" id="KW-0812">Transmembrane</keyword>
<feature type="transmembrane region" description="Helical" evidence="9">
    <location>
        <begin position="362"/>
        <end position="382"/>
    </location>
</feature>
<feature type="transmembrane region" description="Helical" evidence="9">
    <location>
        <begin position="259"/>
        <end position="278"/>
    </location>
</feature>
<keyword evidence="8" id="KW-0813">Transport</keyword>
<dbReference type="EMBL" id="JNAJ01000008">
    <property type="protein sequence ID" value="KGF92313.1"/>
    <property type="molecule type" value="Genomic_DNA"/>
</dbReference>
<keyword evidence="8" id="KW-0349">Heme</keyword>